<reference evidence="1 2" key="1">
    <citation type="submission" date="2014-04" db="EMBL/GenBank/DDBJ databases">
        <authorList>
            <consortium name="International Citrus Genome Consortium"/>
            <person name="Gmitter F."/>
            <person name="Chen C."/>
            <person name="Farmerie W."/>
            <person name="Harkins T."/>
            <person name="Desany B."/>
            <person name="Mohiuddin M."/>
            <person name="Kodira C."/>
            <person name="Borodovsky M."/>
            <person name="Lomsadze A."/>
            <person name="Burns P."/>
            <person name="Jenkins J."/>
            <person name="Prochnik S."/>
            <person name="Shu S."/>
            <person name="Chapman J."/>
            <person name="Pitluck S."/>
            <person name="Schmutz J."/>
            <person name="Rokhsar D."/>
        </authorList>
    </citation>
    <scope>NUCLEOTIDE SEQUENCE</scope>
</reference>
<dbReference type="EMBL" id="KK785258">
    <property type="protein sequence ID" value="KDO45424.1"/>
    <property type="molecule type" value="Genomic_DNA"/>
</dbReference>
<organism evidence="1 2">
    <name type="scientific">Citrus sinensis</name>
    <name type="common">Sweet orange</name>
    <name type="synonym">Citrus aurantium var. sinensis</name>
    <dbReference type="NCBI Taxonomy" id="2711"/>
    <lineage>
        <taxon>Eukaryota</taxon>
        <taxon>Viridiplantae</taxon>
        <taxon>Streptophyta</taxon>
        <taxon>Embryophyta</taxon>
        <taxon>Tracheophyta</taxon>
        <taxon>Spermatophyta</taxon>
        <taxon>Magnoliopsida</taxon>
        <taxon>eudicotyledons</taxon>
        <taxon>Gunneridae</taxon>
        <taxon>Pentapetalae</taxon>
        <taxon>rosids</taxon>
        <taxon>malvids</taxon>
        <taxon>Sapindales</taxon>
        <taxon>Rutaceae</taxon>
        <taxon>Aurantioideae</taxon>
        <taxon>Citrus</taxon>
    </lineage>
</organism>
<evidence type="ECO:0000313" key="1">
    <source>
        <dbReference type="EMBL" id="KDO45423.1"/>
    </source>
</evidence>
<evidence type="ECO:0000313" key="2">
    <source>
        <dbReference type="Proteomes" id="UP000027120"/>
    </source>
</evidence>
<dbReference type="AlphaFoldDB" id="A0A067DRF7"/>
<accession>A0A067DRF7</accession>
<proteinExistence type="predicted"/>
<dbReference type="EMBL" id="KK785258">
    <property type="protein sequence ID" value="KDO45422.1"/>
    <property type="molecule type" value="Genomic_DNA"/>
</dbReference>
<dbReference type="Proteomes" id="UP000027120">
    <property type="component" value="Unassembled WGS sequence"/>
</dbReference>
<feature type="non-terminal residue" evidence="1">
    <location>
        <position position="1"/>
    </location>
</feature>
<name>A0A067DRF7_CITSI</name>
<keyword evidence="2" id="KW-1185">Reference proteome</keyword>
<dbReference type="EMBL" id="KK785258">
    <property type="protein sequence ID" value="KDO45423.1"/>
    <property type="molecule type" value="Genomic_DNA"/>
</dbReference>
<gene>
    <name evidence="1" type="ORF">CISIN_1g0162132mg</name>
</gene>
<sequence>YKRCPVTLMPATVEQIRRLFHDM</sequence>
<protein>
    <submittedName>
        <fullName evidence="1">Uncharacterized protein</fullName>
    </submittedName>
</protein>